<dbReference type="KEGG" id="bpz:BP1026B_II0504"/>
<evidence type="ECO:0000313" key="1">
    <source>
        <dbReference type="EMBL" id="AFI68770.1"/>
    </source>
</evidence>
<dbReference type="Proteomes" id="UP000010087">
    <property type="component" value="Chromosome 2"/>
</dbReference>
<dbReference type="AlphaFoldDB" id="A0A0H3HVA1"/>
<gene>
    <name evidence="1" type="ordered locus">BP1026B_II0504</name>
</gene>
<name>A0A0H3HVA1_BURP2</name>
<reference evidence="1 2" key="1">
    <citation type="journal article" date="2012" name="PLoS ONE">
        <title>Evolution of Burkholderia pseudomallei in recurrent melioidosis.</title>
        <authorList>
            <person name="Hayden H.S."/>
            <person name="Lim R."/>
            <person name="Brittnacher M.J."/>
            <person name="Sims E.H."/>
            <person name="Ramage E.R."/>
            <person name="Fong C."/>
            <person name="Wu Z."/>
            <person name="Crist E."/>
            <person name="Chang J."/>
            <person name="Zhou Y."/>
            <person name="Radey M."/>
            <person name="Rohmer L."/>
            <person name="Haugen E."/>
            <person name="Gillett W."/>
            <person name="Wuthiekanun V."/>
            <person name="Peacock S.J."/>
            <person name="Kaul R."/>
            <person name="Miller S.I."/>
            <person name="Manoil C."/>
            <person name="Jacobs M.A."/>
        </authorList>
    </citation>
    <scope>NUCLEOTIDE SEQUENCE [LARGE SCALE GENOMIC DNA]</scope>
    <source>
        <strain evidence="1 2">1026b</strain>
    </source>
</reference>
<accession>A0A0H3HVA1</accession>
<organism evidence="1 2">
    <name type="scientific">Burkholderia pseudomallei (strain 1026b)</name>
    <dbReference type="NCBI Taxonomy" id="884204"/>
    <lineage>
        <taxon>Bacteria</taxon>
        <taxon>Pseudomonadati</taxon>
        <taxon>Pseudomonadota</taxon>
        <taxon>Betaproteobacteria</taxon>
        <taxon>Burkholderiales</taxon>
        <taxon>Burkholderiaceae</taxon>
        <taxon>Burkholderia</taxon>
        <taxon>pseudomallei group</taxon>
    </lineage>
</organism>
<dbReference type="EMBL" id="CP002834">
    <property type="protein sequence ID" value="AFI68770.1"/>
    <property type="molecule type" value="Genomic_DNA"/>
</dbReference>
<evidence type="ECO:0000313" key="2">
    <source>
        <dbReference type="Proteomes" id="UP000010087"/>
    </source>
</evidence>
<protein>
    <submittedName>
        <fullName evidence="1">Uncharacterized protein</fullName>
    </submittedName>
</protein>
<proteinExistence type="predicted"/>
<sequence>MMKFMVRGCCAAAADTMPRRRALHATVWGIRRLRSGAKTPLTFVAVRKNR</sequence>